<gene>
    <name evidence="1" type="ORF">M9H77_29525</name>
</gene>
<accession>A0ACB9ZWV5</accession>
<evidence type="ECO:0000313" key="2">
    <source>
        <dbReference type="Proteomes" id="UP001060085"/>
    </source>
</evidence>
<name>A0ACB9ZWV5_CATRO</name>
<organism evidence="1 2">
    <name type="scientific">Catharanthus roseus</name>
    <name type="common">Madagascar periwinkle</name>
    <name type="synonym">Vinca rosea</name>
    <dbReference type="NCBI Taxonomy" id="4058"/>
    <lineage>
        <taxon>Eukaryota</taxon>
        <taxon>Viridiplantae</taxon>
        <taxon>Streptophyta</taxon>
        <taxon>Embryophyta</taxon>
        <taxon>Tracheophyta</taxon>
        <taxon>Spermatophyta</taxon>
        <taxon>Magnoliopsida</taxon>
        <taxon>eudicotyledons</taxon>
        <taxon>Gunneridae</taxon>
        <taxon>Pentapetalae</taxon>
        <taxon>asterids</taxon>
        <taxon>lamiids</taxon>
        <taxon>Gentianales</taxon>
        <taxon>Apocynaceae</taxon>
        <taxon>Rauvolfioideae</taxon>
        <taxon>Vinceae</taxon>
        <taxon>Catharanthinae</taxon>
        <taxon>Catharanthus</taxon>
    </lineage>
</organism>
<protein>
    <submittedName>
        <fullName evidence="1">Uncharacterized protein</fullName>
    </submittedName>
</protein>
<dbReference type="Proteomes" id="UP001060085">
    <property type="component" value="Linkage Group LG07"/>
</dbReference>
<dbReference type="EMBL" id="CM044707">
    <property type="protein sequence ID" value="KAI5652338.1"/>
    <property type="molecule type" value="Genomic_DNA"/>
</dbReference>
<keyword evidence="2" id="KW-1185">Reference proteome</keyword>
<evidence type="ECO:0000313" key="1">
    <source>
        <dbReference type="EMBL" id="KAI5652338.1"/>
    </source>
</evidence>
<proteinExistence type="predicted"/>
<sequence length="635" mass="67988">MSGLLLFRKSSSSLFHRRLAVTALTHFFSSSPQPSYASSFSSVSNEFSATNNSLFSGVRGFGNSFDHTAEVCKLTKTRALHSGRILQAQGYAVADFSDDDKKGAADEGLEISKLGIHNEIVSSLAKKGITRLFPIQKAVLEPATQGRDMIGRARTGTGKTLAFGIPILDKIMRYNEAKGRGKNPLALVLAPTRELARQVDKEFYESAPSVDTLCVYGGTPIMRQISTLDRGVDVVVGTPGRIIDLLKRGALSLSEVQFVVLDEADQMLNVGFADDVETILEHIRQKHQTMMFSATMPTWILKLTQKFLKSPVHIDLVGDSDQKLADGISLYSITSEMHEKPAILGTLITEHAKGGKCIVFTQTKRDADRLSYAMQNSLRCEALHGDISQNQRERTLAGFRDGRFNVLIATDVAARGLDVPNVDLVIHYELPNSSEIFVHRSGRTGRAGKKGTAILIYSSNQYRDVKHIEREVGCRFNELPRVAVESGTMDMFRDMGRGDSRFGSSAGMGGGRFGGSGFGRSGGYGNSGSDRFGGYGRSGGFGRTGSGSGGGGRSGSYGGFGSGQSGGFGDSKSSNRQGGFGSFSGSDRSGGFGNFGSPNRSSSFGDFGSGRSSGFGNFKSGQDSQSNRVGGFGDE</sequence>
<comment type="caution">
    <text evidence="1">The sequence shown here is derived from an EMBL/GenBank/DDBJ whole genome shotgun (WGS) entry which is preliminary data.</text>
</comment>
<reference evidence="2" key="1">
    <citation type="journal article" date="2023" name="Nat. Plants">
        <title>Single-cell RNA sequencing provides a high-resolution roadmap for understanding the multicellular compartmentation of specialized metabolism.</title>
        <authorList>
            <person name="Sun S."/>
            <person name="Shen X."/>
            <person name="Li Y."/>
            <person name="Li Y."/>
            <person name="Wang S."/>
            <person name="Li R."/>
            <person name="Zhang H."/>
            <person name="Shen G."/>
            <person name="Guo B."/>
            <person name="Wei J."/>
            <person name="Xu J."/>
            <person name="St-Pierre B."/>
            <person name="Chen S."/>
            <person name="Sun C."/>
        </authorList>
    </citation>
    <scope>NUCLEOTIDE SEQUENCE [LARGE SCALE GENOMIC DNA]</scope>
</reference>